<sequence>MSPMLDHSDITLLFHNRLSIMQLSFFKYLDRWSYTFSVATTLVLFVLTLMMTFWAPPALTLDMRAFKAMPENEASSLHDFYYFYHLSYYSGNYAMESHDLADTKQFFAAFGNRDISKLMDNTLTQFPQDLKNRLHKSSRSTSLNFAIASSAIASLCIYILVNLATISWCAELCVAIMRRSGTEFKRGSVARIEHLRNGLKEWTAIPMMGIAILCLISMICNFLWERGLYEAFTSAGDTTGIKAHRGRALLALAHVMSYTGGINLTCWGVVMLRARKKKIDLEW</sequence>
<dbReference type="EMBL" id="JAPEIS010000004">
    <property type="protein sequence ID" value="KAJ8067411.1"/>
    <property type="molecule type" value="Genomic_DNA"/>
</dbReference>
<gene>
    <name evidence="2" type="ORF">OCU04_004761</name>
</gene>
<evidence type="ECO:0000313" key="2">
    <source>
        <dbReference type="EMBL" id="KAJ8067411.1"/>
    </source>
</evidence>
<name>A0A9X0DKZ1_9HELO</name>
<accession>A0A9X0DKZ1</accession>
<proteinExistence type="predicted"/>
<comment type="caution">
    <text evidence="2">The sequence shown here is derived from an EMBL/GenBank/DDBJ whole genome shotgun (WGS) entry which is preliminary data.</text>
</comment>
<feature type="transmembrane region" description="Helical" evidence="1">
    <location>
        <begin position="143"/>
        <end position="161"/>
    </location>
</feature>
<dbReference type="OrthoDB" id="10318951at2759"/>
<dbReference type="Proteomes" id="UP001152300">
    <property type="component" value="Unassembled WGS sequence"/>
</dbReference>
<organism evidence="2 3">
    <name type="scientific">Sclerotinia nivalis</name>
    <dbReference type="NCBI Taxonomy" id="352851"/>
    <lineage>
        <taxon>Eukaryota</taxon>
        <taxon>Fungi</taxon>
        <taxon>Dikarya</taxon>
        <taxon>Ascomycota</taxon>
        <taxon>Pezizomycotina</taxon>
        <taxon>Leotiomycetes</taxon>
        <taxon>Helotiales</taxon>
        <taxon>Sclerotiniaceae</taxon>
        <taxon>Sclerotinia</taxon>
    </lineage>
</organism>
<keyword evidence="1" id="KW-1133">Transmembrane helix</keyword>
<evidence type="ECO:0000313" key="3">
    <source>
        <dbReference type="Proteomes" id="UP001152300"/>
    </source>
</evidence>
<protein>
    <submittedName>
        <fullName evidence="2">Uncharacterized protein</fullName>
    </submittedName>
</protein>
<feature type="transmembrane region" description="Helical" evidence="1">
    <location>
        <begin position="204"/>
        <end position="224"/>
    </location>
</feature>
<reference evidence="2" key="1">
    <citation type="submission" date="2022-11" db="EMBL/GenBank/DDBJ databases">
        <title>Genome Resource of Sclerotinia nivalis Strain SnTB1, a Plant Pathogen Isolated from American Ginseng.</title>
        <authorList>
            <person name="Fan S."/>
        </authorList>
    </citation>
    <scope>NUCLEOTIDE SEQUENCE</scope>
    <source>
        <strain evidence="2">SnTB1</strain>
    </source>
</reference>
<dbReference type="AlphaFoldDB" id="A0A9X0DKZ1"/>
<evidence type="ECO:0000256" key="1">
    <source>
        <dbReference type="SAM" id="Phobius"/>
    </source>
</evidence>
<keyword evidence="1" id="KW-0472">Membrane</keyword>
<keyword evidence="3" id="KW-1185">Reference proteome</keyword>
<keyword evidence="1" id="KW-0812">Transmembrane</keyword>
<feature type="transmembrane region" description="Helical" evidence="1">
    <location>
        <begin position="32"/>
        <end position="54"/>
    </location>
</feature>